<evidence type="ECO:0000256" key="1">
    <source>
        <dbReference type="SAM" id="Phobius"/>
    </source>
</evidence>
<dbReference type="EMBL" id="CAEZUY010000002">
    <property type="protein sequence ID" value="CAB4605457.1"/>
    <property type="molecule type" value="Genomic_DNA"/>
</dbReference>
<evidence type="ECO:0000313" key="2">
    <source>
        <dbReference type="EMBL" id="CAB4605457.1"/>
    </source>
</evidence>
<dbReference type="Pfam" id="PF18986">
    <property type="entry name" value="DUF5719"/>
    <property type="match status" value="1"/>
</dbReference>
<protein>
    <submittedName>
        <fullName evidence="2">Unannotated protein</fullName>
    </submittedName>
</protein>
<accession>A0A6J6GVX2</accession>
<feature type="transmembrane region" description="Helical" evidence="1">
    <location>
        <begin position="12"/>
        <end position="29"/>
    </location>
</feature>
<keyword evidence="1" id="KW-0472">Membrane</keyword>
<gene>
    <name evidence="2" type="ORF">UFOPK1863_00052</name>
</gene>
<dbReference type="InterPro" id="IPR043777">
    <property type="entry name" value="DUF5719"/>
</dbReference>
<name>A0A6J6GVX2_9ZZZZ</name>
<organism evidence="2">
    <name type="scientific">freshwater metagenome</name>
    <dbReference type="NCBI Taxonomy" id="449393"/>
    <lineage>
        <taxon>unclassified sequences</taxon>
        <taxon>metagenomes</taxon>
        <taxon>ecological metagenomes</taxon>
    </lineage>
</organism>
<keyword evidence="1" id="KW-1133">Transmembrane helix</keyword>
<proteinExistence type="predicted"/>
<keyword evidence="1" id="KW-0812">Transmembrane</keyword>
<sequence length="455" mass="47615">MKNLWQQADKRIALALGLVIIGLVISLLAPRTTQVKFGGRVVDATYPATVCPGGVNNAVSVAYLPNPKVAVRSVKKASVTLRPARTYRYALTTPLFVDGNPQSILAANTSSGWLASTVCTAGSGDSWFVGGSAGISSAGYIDLINSGLSESTVDLLAYSANGPLPLQSIVIPANTEKKIYLDSLAPGEEKIAVHAITRAGRVTAYYIDIRKKGLRSLGADYVAPADEASKQVVLPGAINSVRKGVQLDQDIRLLVPGAADATVSGTIYSVDGAFVPIGLDNLRLPHGKVVEIALSKLTVSTPFALVLNSDQPIVAGMVSQTKLGTSDFAWSGAASELPEGESYSINMGGHLPLLSFYGNGKISIQIDYNLTSGKSRSVEVQGDRKVSWRPEGAVNRIEIRAKSSGIFGGILFSGNANSGLSYMPLRAGATLQNSVLPQADARVISRGSGTSANTK</sequence>
<reference evidence="2" key="1">
    <citation type="submission" date="2020-05" db="EMBL/GenBank/DDBJ databases">
        <authorList>
            <person name="Chiriac C."/>
            <person name="Salcher M."/>
            <person name="Ghai R."/>
            <person name="Kavagutti S V."/>
        </authorList>
    </citation>
    <scope>NUCLEOTIDE SEQUENCE</scope>
</reference>
<dbReference type="AlphaFoldDB" id="A0A6J6GVX2"/>